<evidence type="ECO:0000313" key="1">
    <source>
        <dbReference type="EMBL" id="KAJ1165486.1"/>
    </source>
</evidence>
<proteinExistence type="predicted"/>
<name>A0AAV7SN76_PLEWA</name>
<evidence type="ECO:0000313" key="2">
    <source>
        <dbReference type="Proteomes" id="UP001066276"/>
    </source>
</evidence>
<organism evidence="1 2">
    <name type="scientific">Pleurodeles waltl</name>
    <name type="common">Iberian ribbed newt</name>
    <dbReference type="NCBI Taxonomy" id="8319"/>
    <lineage>
        <taxon>Eukaryota</taxon>
        <taxon>Metazoa</taxon>
        <taxon>Chordata</taxon>
        <taxon>Craniata</taxon>
        <taxon>Vertebrata</taxon>
        <taxon>Euteleostomi</taxon>
        <taxon>Amphibia</taxon>
        <taxon>Batrachia</taxon>
        <taxon>Caudata</taxon>
        <taxon>Salamandroidea</taxon>
        <taxon>Salamandridae</taxon>
        <taxon>Pleurodelinae</taxon>
        <taxon>Pleurodeles</taxon>
    </lineage>
</organism>
<sequence>RVKRGWSVSTELIPAAALCPAVTTNQVEPLSSFPTEVSPYESSRWDVVNLDMLLLLVY</sequence>
<dbReference type="AlphaFoldDB" id="A0AAV7SN76"/>
<dbReference type="EMBL" id="JANPWB010000008">
    <property type="protein sequence ID" value="KAJ1165486.1"/>
    <property type="molecule type" value="Genomic_DNA"/>
</dbReference>
<protein>
    <submittedName>
        <fullName evidence="1">Uncharacterized protein</fullName>
    </submittedName>
</protein>
<keyword evidence="2" id="KW-1185">Reference proteome</keyword>
<feature type="non-terminal residue" evidence="1">
    <location>
        <position position="58"/>
    </location>
</feature>
<feature type="non-terminal residue" evidence="1">
    <location>
        <position position="1"/>
    </location>
</feature>
<accession>A0AAV7SN76</accession>
<dbReference type="Proteomes" id="UP001066276">
    <property type="component" value="Chromosome 4_2"/>
</dbReference>
<reference evidence="1" key="1">
    <citation type="journal article" date="2022" name="bioRxiv">
        <title>Sequencing and chromosome-scale assembly of the giantPleurodeles waltlgenome.</title>
        <authorList>
            <person name="Brown T."/>
            <person name="Elewa A."/>
            <person name="Iarovenko S."/>
            <person name="Subramanian E."/>
            <person name="Araus A.J."/>
            <person name="Petzold A."/>
            <person name="Susuki M."/>
            <person name="Suzuki K.-i.T."/>
            <person name="Hayashi T."/>
            <person name="Toyoda A."/>
            <person name="Oliveira C."/>
            <person name="Osipova E."/>
            <person name="Leigh N.D."/>
            <person name="Simon A."/>
            <person name="Yun M.H."/>
        </authorList>
    </citation>
    <scope>NUCLEOTIDE SEQUENCE</scope>
    <source>
        <strain evidence="1">20211129_DDA</strain>
        <tissue evidence="1">Liver</tissue>
    </source>
</reference>
<gene>
    <name evidence="1" type="ORF">NDU88_005913</name>
</gene>
<comment type="caution">
    <text evidence="1">The sequence shown here is derived from an EMBL/GenBank/DDBJ whole genome shotgun (WGS) entry which is preliminary data.</text>
</comment>